<dbReference type="Proteomes" id="UP000280395">
    <property type="component" value="Unassembled WGS sequence"/>
</dbReference>
<sequence>MAMSPLARLNTLGLPQEIYEQAALVLHQIHAAFAPFLANQGCAQGAGLVMGLVAVNARSKEQGQAMLDVFTAAERVKLDELAEKAASSLHAPVLMDEKAAFSAFHFRMTKKEVEAQPRSGSYNDGWTTGAHDAWFARADLARASA</sequence>
<gene>
    <name evidence="1" type="ORF">ALP29_200800</name>
</gene>
<dbReference type="RefSeq" id="WP_060412687.1">
    <property type="nucleotide sequence ID" value="NZ_LIIJ01000077.1"/>
</dbReference>
<evidence type="ECO:0000313" key="1">
    <source>
        <dbReference type="EMBL" id="RMU43333.1"/>
    </source>
</evidence>
<name>A0A2K4W410_PSESX</name>
<reference evidence="1 2" key="1">
    <citation type="submission" date="2018-08" db="EMBL/GenBank/DDBJ databases">
        <title>Recombination of ecologically and evolutionarily significant loci maintains genetic cohesion in the Pseudomonas syringae species complex.</title>
        <authorList>
            <person name="Dillon M."/>
            <person name="Thakur S."/>
            <person name="Almeida R.N.D."/>
            <person name="Weir B.S."/>
            <person name="Guttman D.S."/>
        </authorList>
    </citation>
    <scope>NUCLEOTIDE SEQUENCE [LARGE SCALE GENOMIC DNA]</scope>
    <source>
        <strain evidence="1 2">ICMP 14479</strain>
    </source>
</reference>
<evidence type="ECO:0000313" key="2">
    <source>
        <dbReference type="Proteomes" id="UP000280395"/>
    </source>
</evidence>
<proteinExistence type="predicted"/>
<dbReference type="AlphaFoldDB" id="A0A2K4W410"/>
<organism evidence="1 2">
    <name type="scientific">Pseudomonas syringae pv. avii</name>
    <dbReference type="NCBI Taxonomy" id="663959"/>
    <lineage>
        <taxon>Bacteria</taxon>
        <taxon>Pseudomonadati</taxon>
        <taxon>Pseudomonadota</taxon>
        <taxon>Gammaproteobacteria</taxon>
        <taxon>Pseudomonadales</taxon>
        <taxon>Pseudomonadaceae</taxon>
        <taxon>Pseudomonas</taxon>
        <taxon>Pseudomonas syringae</taxon>
    </lineage>
</organism>
<dbReference type="EMBL" id="RBUA01001416">
    <property type="protein sequence ID" value="RMU43333.1"/>
    <property type="molecule type" value="Genomic_DNA"/>
</dbReference>
<protein>
    <submittedName>
        <fullName evidence="1">Uncharacterized protein</fullName>
    </submittedName>
</protein>
<accession>A0A2K4W410</accession>
<comment type="caution">
    <text evidence="1">The sequence shown here is derived from an EMBL/GenBank/DDBJ whole genome shotgun (WGS) entry which is preliminary data.</text>
</comment>